<comment type="caution">
    <text evidence="8">The sequence shown here is derived from an EMBL/GenBank/DDBJ whole genome shotgun (WGS) entry which is preliminary data.</text>
</comment>
<keyword evidence="3" id="KW-0732">Signal</keyword>
<organism evidence="8 9">
    <name type="scientific">Bacteroides mediterraneensis</name>
    <dbReference type="NCBI Taxonomy" id="1841856"/>
    <lineage>
        <taxon>Bacteria</taxon>
        <taxon>Pseudomonadati</taxon>
        <taxon>Bacteroidota</taxon>
        <taxon>Bacteroidia</taxon>
        <taxon>Bacteroidales</taxon>
        <taxon>Bacteroidaceae</taxon>
        <taxon>Bacteroides</taxon>
    </lineage>
</organism>
<dbReference type="Pfam" id="PF14322">
    <property type="entry name" value="SusD-like_3"/>
    <property type="match status" value="1"/>
</dbReference>
<evidence type="ECO:0000256" key="3">
    <source>
        <dbReference type="ARBA" id="ARBA00022729"/>
    </source>
</evidence>
<evidence type="ECO:0000313" key="8">
    <source>
        <dbReference type="EMBL" id="MBM6759507.1"/>
    </source>
</evidence>
<evidence type="ECO:0000259" key="7">
    <source>
        <dbReference type="Pfam" id="PF14322"/>
    </source>
</evidence>
<evidence type="ECO:0000256" key="4">
    <source>
        <dbReference type="ARBA" id="ARBA00023136"/>
    </source>
</evidence>
<dbReference type="Pfam" id="PF07980">
    <property type="entry name" value="SusD_RagB"/>
    <property type="match status" value="1"/>
</dbReference>
<dbReference type="SUPFAM" id="SSF48452">
    <property type="entry name" value="TPR-like"/>
    <property type="match status" value="1"/>
</dbReference>
<dbReference type="InterPro" id="IPR011990">
    <property type="entry name" value="TPR-like_helical_dom_sf"/>
</dbReference>
<evidence type="ECO:0000256" key="5">
    <source>
        <dbReference type="ARBA" id="ARBA00023237"/>
    </source>
</evidence>
<dbReference type="EMBL" id="JACJJW010000042">
    <property type="protein sequence ID" value="MBM6759507.1"/>
    <property type="molecule type" value="Genomic_DNA"/>
</dbReference>
<feature type="domain" description="SusD-like N-terminal" evidence="7">
    <location>
        <begin position="70"/>
        <end position="218"/>
    </location>
</feature>
<name>A0ABS2EXU7_9BACE</name>
<evidence type="ECO:0000256" key="2">
    <source>
        <dbReference type="ARBA" id="ARBA00006275"/>
    </source>
</evidence>
<feature type="domain" description="RagB/SusD" evidence="6">
    <location>
        <begin position="293"/>
        <end position="621"/>
    </location>
</feature>
<keyword evidence="9" id="KW-1185">Reference proteome</keyword>
<comment type="subcellular location">
    <subcellularLocation>
        <location evidence="1">Cell outer membrane</location>
    </subcellularLocation>
</comment>
<reference evidence="8 9" key="1">
    <citation type="journal article" date="2021" name="Sci. Rep.">
        <title>The distribution of antibiotic resistance genes in chicken gut microbiota commensals.</title>
        <authorList>
            <person name="Juricova H."/>
            <person name="Matiasovicova J."/>
            <person name="Kubasova T."/>
            <person name="Cejkova D."/>
            <person name="Rychlik I."/>
        </authorList>
    </citation>
    <scope>NUCLEOTIDE SEQUENCE [LARGE SCALE GENOMIC DNA]</scope>
    <source>
        <strain evidence="8 9">An801</strain>
    </source>
</reference>
<dbReference type="RefSeq" id="WP_204476730.1">
    <property type="nucleotide sequence ID" value="NZ_JACJJW010000042.1"/>
</dbReference>
<proteinExistence type="inferred from homology"/>
<evidence type="ECO:0000313" key="9">
    <source>
        <dbReference type="Proteomes" id="UP000703295"/>
    </source>
</evidence>
<evidence type="ECO:0000259" key="6">
    <source>
        <dbReference type="Pfam" id="PF07980"/>
    </source>
</evidence>
<dbReference type="Gene3D" id="1.25.40.390">
    <property type="match status" value="1"/>
</dbReference>
<evidence type="ECO:0000256" key="1">
    <source>
        <dbReference type="ARBA" id="ARBA00004442"/>
    </source>
</evidence>
<protein>
    <submittedName>
        <fullName evidence="8">RagB/SusD family nutrient uptake outer membrane protein</fullName>
    </submittedName>
</protein>
<comment type="similarity">
    <text evidence="2">Belongs to the SusD family.</text>
</comment>
<keyword evidence="5" id="KW-0998">Cell outer membrane</keyword>
<accession>A0ABS2EXU7</accession>
<keyword evidence="4" id="KW-0472">Membrane</keyword>
<dbReference type="Proteomes" id="UP000703295">
    <property type="component" value="Unassembled WGS sequence"/>
</dbReference>
<dbReference type="PROSITE" id="PS51257">
    <property type="entry name" value="PROKAR_LIPOPROTEIN"/>
    <property type="match status" value="1"/>
</dbReference>
<gene>
    <name evidence="8" type="ORF">H6A31_12600</name>
</gene>
<dbReference type="InterPro" id="IPR033985">
    <property type="entry name" value="SusD-like_N"/>
</dbReference>
<sequence>MKSNSIKLFVIGTALVSVLSGCGDSWFERDPKNILTNEQVWNDPNMVKSQLANLYNRITSLHGDFNTGGMCEIDDAMWSGALDQNGKNNFQYGNDYGRLWDYGLIRDINMSLENLETYGTDLTAEEKTLFKAEFRFIRAYIYFDMVRRMGGVPLITTTLEYDFSGDPSYLQHPRAKEHEIYDFVYSECEDVKNDLKANNGSQTRANYYTALALESRAMLYAGSIAKYNALYTPTLVTDGGEVGIPASMATDYYQKSLAASKEIITQGGYDLYNKQSNKGVNFYQLFMDKEKNPEIIWAKDYKNPTKIHSFGYDNVIQHLKEDNDNSSCIAPSLGLVEAYDYLDGTSGKLKYMDENNNYIVFDNPADLFANKDPRLYGTIIYPGTQFRSSDVDIQAGVAVWNAEKNNYDLLSDPTLGSTYTDGKTYVGQDGPQDGAQNVSNTGFYIRKYISEEAGFTLRNYEENWWPWFRLGEIYLNAAEASFELGDQDPGALYYINKLRERAGFPANSLTSLTMEKIQNERRVEMAFEDQRYFDLKRWRIADKIWNGDEGTETGNSTAVVYGLYPYRIAVAKPGTNDQDKYIFVKHRSSRFILARMFRMSNYYSSIADDVINNNPLIVKNPLQ</sequence>
<dbReference type="InterPro" id="IPR012944">
    <property type="entry name" value="SusD_RagB_dom"/>
</dbReference>